<dbReference type="RefSeq" id="WP_197230985.1">
    <property type="nucleotide sequence ID" value="NZ_SJPV01000001.1"/>
</dbReference>
<accession>A0A5C6E1U3</accession>
<keyword evidence="1" id="KW-0732">Signal</keyword>
<feature type="domain" description="Tll0287-like" evidence="2">
    <location>
        <begin position="38"/>
        <end position="155"/>
    </location>
</feature>
<feature type="chain" id="PRO_5022967456" description="Tll0287-like domain-containing protein" evidence="1">
    <location>
        <begin position="23"/>
        <end position="172"/>
    </location>
</feature>
<proteinExistence type="predicted"/>
<evidence type="ECO:0000256" key="1">
    <source>
        <dbReference type="SAM" id="SignalP"/>
    </source>
</evidence>
<feature type="signal peptide" evidence="1">
    <location>
        <begin position="1"/>
        <end position="22"/>
    </location>
</feature>
<sequence length="172" mass="19223" precursor="true">MCDSRRTVVGLFLAFAVLAAKADQPNSIPHPSLAATPSEAKVRARLLFETINGSLQVMHRDFFDDEDTFAIPSRSLEDVFSELKKSHHVEIRWMTVNADVLNVDHDAKSEFEKAAVKALSKGEPAFEKTGDGIYQYAGAIPLRSECLKCHLRRRTRNEPRTSALTITIPINE</sequence>
<dbReference type="AlphaFoldDB" id="A0A5C6E1U3"/>
<dbReference type="Proteomes" id="UP000319143">
    <property type="component" value="Unassembled WGS sequence"/>
</dbReference>
<gene>
    <name evidence="3" type="ORF">Poly41_02630</name>
</gene>
<reference evidence="3 4" key="1">
    <citation type="submission" date="2019-02" db="EMBL/GenBank/DDBJ databases">
        <title>Deep-cultivation of Planctomycetes and their phenomic and genomic characterization uncovers novel biology.</title>
        <authorList>
            <person name="Wiegand S."/>
            <person name="Jogler M."/>
            <person name="Boedeker C."/>
            <person name="Pinto D."/>
            <person name="Vollmers J."/>
            <person name="Rivas-Marin E."/>
            <person name="Kohn T."/>
            <person name="Peeters S.H."/>
            <person name="Heuer A."/>
            <person name="Rast P."/>
            <person name="Oberbeckmann S."/>
            <person name="Bunk B."/>
            <person name="Jeske O."/>
            <person name="Meyerdierks A."/>
            <person name="Storesund J.E."/>
            <person name="Kallscheuer N."/>
            <person name="Luecker S."/>
            <person name="Lage O.M."/>
            <person name="Pohl T."/>
            <person name="Merkel B.J."/>
            <person name="Hornburger P."/>
            <person name="Mueller R.-W."/>
            <person name="Bruemmer F."/>
            <person name="Labrenz M."/>
            <person name="Spormann A.M."/>
            <person name="Op Den Camp H."/>
            <person name="Overmann J."/>
            <person name="Amann R."/>
            <person name="Jetten M.S.M."/>
            <person name="Mascher T."/>
            <person name="Medema M.H."/>
            <person name="Devos D.P."/>
            <person name="Kaster A.-K."/>
            <person name="Ovreas L."/>
            <person name="Rohde M."/>
            <person name="Galperin M.Y."/>
            <person name="Jogler C."/>
        </authorList>
    </citation>
    <scope>NUCLEOTIDE SEQUENCE [LARGE SCALE GENOMIC DNA]</scope>
    <source>
        <strain evidence="3 4">Poly41</strain>
    </source>
</reference>
<evidence type="ECO:0000313" key="4">
    <source>
        <dbReference type="Proteomes" id="UP000319143"/>
    </source>
</evidence>
<dbReference type="Pfam" id="PF11845">
    <property type="entry name" value="Tll0287-like"/>
    <property type="match status" value="1"/>
</dbReference>
<dbReference type="InterPro" id="IPR021796">
    <property type="entry name" value="Tll0287-like_dom"/>
</dbReference>
<protein>
    <recommendedName>
        <fullName evidence="2">Tll0287-like domain-containing protein</fullName>
    </recommendedName>
</protein>
<organism evidence="3 4">
    <name type="scientific">Novipirellula artificiosorum</name>
    <dbReference type="NCBI Taxonomy" id="2528016"/>
    <lineage>
        <taxon>Bacteria</taxon>
        <taxon>Pseudomonadati</taxon>
        <taxon>Planctomycetota</taxon>
        <taxon>Planctomycetia</taxon>
        <taxon>Pirellulales</taxon>
        <taxon>Pirellulaceae</taxon>
        <taxon>Novipirellula</taxon>
    </lineage>
</organism>
<keyword evidence="4" id="KW-1185">Reference proteome</keyword>
<comment type="caution">
    <text evidence="3">The sequence shown here is derived from an EMBL/GenBank/DDBJ whole genome shotgun (WGS) entry which is preliminary data.</text>
</comment>
<evidence type="ECO:0000259" key="2">
    <source>
        <dbReference type="Pfam" id="PF11845"/>
    </source>
</evidence>
<dbReference type="EMBL" id="SJPV01000001">
    <property type="protein sequence ID" value="TWU41967.1"/>
    <property type="molecule type" value="Genomic_DNA"/>
</dbReference>
<name>A0A5C6E1U3_9BACT</name>
<evidence type="ECO:0000313" key="3">
    <source>
        <dbReference type="EMBL" id="TWU41967.1"/>
    </source>
</evidence>